<organism evidence="2 3">
    <name type="scientific">Halocatena pleomorpha</name>
    <dbReference type="NCBI Taxonomy" id="1785090"/>
    <lineage>
        <taxon>Archaea</taxon>
        <taxon>Methanobacteriati</taxon>
        <taxon>Methanobacteriota</taxon>
        <taxon>Stenosarchaea group</taxon>
        <taxon>Halobacteria</taxon>
        <taxon>Halobacteriales</taxon>
        <taxon>Natronomonadaceae</taxon>
        <taxon>Halocatena</taxon>
    </lineage>
</organism>
<name>A0A3P3R7U8_9EURY</name>
<proteinExistence type="predicted"/>
<comment type="caution">
    <text evidence="2">The sequence shown here is derived from an EMBL/GenBank/DDBJ whole genome shotgun (WGS) entry which is preliminary data.</text>
</comment>
<keyword evidence="3" id="KW-1185">Reference proteome</keyword>
<dbReference type="Proteomes" id="UP000282322">
    <property type="component" value="Unassembled WGS sequence"/>
</dbReference>
<dbReference type="EMBL" id="RRCH01000028">
    <property type="protein sequence ID" value="RRJ29542.1"/>
    <property type="molecule type" value="Genomic_DNA"/>
</dbReference>
<dbReference type="AlphaFoldDB" id="A0A3P3R7U8"/>
<reference evidence="2 3" key="1">
    <citation type="submission" date="2018-11" db="EMBL/GenBank/DDBJ databases">
        <title>Taxonoimc description of Halomarina strain SPP-AMP-1.</title>
        <authorList>
            <person name="Pal Y."/>
            <person name="Srinivasana K."/>
            <person name="Verma A."/>
            <person name="Kumar P."/>
        </authorList>
    </citation>
    <scope>NUCLEOTIDE SEQUENCE [LARGE SCALE GENOMIC DNA]</scope>
    <source>
        <strain evidence="2 3">SPP-AMP-1</strain>
    </source>
</reference>
<dbReference type="Pfam" id="PF05120">
    <property type="entry name" value="GvpG"/>
    <property type="match status" value="1"/>
</dbReference>
<evidence type="ECO:0000313" key="3">
    <source>
        <dbReference type="Proteomes" id="UP000282322"/>
    </source>
</evidence>
<protein>
    <submittedName>
        <fullName evidence="2">Protein gvpG</fullName>
    </submittedName>
</protein>
<feature type="coiled-coil region" evidence="1">
    <location>
        <begin position="52"/>
        <end position="79"/>
    </location>
</feature>
<dbReference type="InterPro" id="IPR054797">
    <property type="entry name" value="Gas_vesic_GvpG_halobact"/>
</dbReference>
<evidence type="ECO:0000313" key="2">
    <source>
        <dbReference type="EMBL" id="RRJ29542.1"/>
    </source>
</evidence>
<accession>A0A3P3R7U8</accession>
<dbReference type="InterPro" id="IPR007804">
    <property type="entry name" value="GvpG"/>
</dbReference>
<dbReference type="NCBIfam" id="NF045779">
    <property type="entry name" value="gas_vesic_GvpG"/>
    <property type="match status" value="1"/>
</dbReference>
<keyword evidence="1" id="KW-0175">Coiled coil</keyword>
<gene>
    <name evidence="2" type="ORF">EIK79_12970</name>
</gene>
<dbReference type="RefSeq" id="WP_124955531.1">
    <property type="nucleotide sequence ID" value="NZ_RRCH01000028.1"/>
</dbReference>
<evidence type="ECO:0000256" key="1">
    <source>
        <dbReference type="SAM" id="Coils"/>
    </source>
</evidence>
<sequence>MTFIIDDLLFRPFLTLADVIRSTAIDELYDIDEIQDDIKENRLLYEIGERSHEEYDQRRLELERKLDVAEQARKAISGKVTVKR</sequence>
<dbReference type="OrthoDB" id="214403at2157"/>